<gene>
    <name evidence="2" type="ORF">PSANT_01455</name>
</gene>
<sequence>MGGRVWRGAFAGICASACSAIRMHVRASGSRSGNLELICAGQFEGRLEQPNCNADVPKQAMACCLATLQASERRWDDVAARSLDETGEKIGTSYRSRLGSVGDGGYCSCEAAKAIDNAQDRVEDSACWVGPLPEAAAKSTRPIPPKPSSQKNRENNEEIGGTMRRNRRSRLSVKPRLCLARPQSLRIASQRIASQRIEIWHRLEPTSLQVGCGRVGVASSASLDLRPCVCGRSNLWSSGVSEQTRRCKCVWSSVSRWNADLPWSMQRDAEAYADGCGARMVEKMRWSSSWVYE</sequence>
<accession>A0A5C3FHT8</accession>
<organism evidence="2 3">
    <name type="scientific">Pseudozyma antarctica</name>
    <name type="common">Yeast</name>
    <name type="synonym">Candida antarctica</name>
    <dbReference type="NCBI Taxonomy" id="84753"/>
    <lineage>
        <taxon>Eukaryota</taxon>
        <taxon>Fungi</taxon>
        <taxon>Dikarya</taxon>
        <taxon>Basidiomycota</taxon>
        <taxon>Ustilaginomycotina</taxon>
        <taxon>Ustilaginomycetes</taxon>
        <taxon>Ustilaginales</taxon>
        <taxon>Ustilaginaceae</taxon>
        <taxon>Moesziomyces</taxon>
    </lineage>
</organism>
<comment type="caution">
    <text evidence="2">The sequence shown here is derived from an EMBL/GenBank/DDBJ whole genome shotgun (WGS) entry which is preliminary data.</text>
</comment>
<evidence type="ECO:0000313" key="3">
    <source>
        <dbReference type="Proteomes" id="UP000325008"/>
    </source>
</evidence>
<proteinExistence type="predicted"/>
<feature type="region of interest" description="Disordered" evidence="1">
    <location>
        <begin position="136"/>
        <end position="170"/>
    </location>
</feature>
<dbReference type="Proteomes" id="UP000325008">
    <property type="component" value="Unassembled WGS sequence"/>
</dbReference>
<name>A0A5C3FHT8_PSEA2</name>
<evidence type="ECO:0000313" key="2">
    <source>
        <dbReference type="EMBL" id="SPO43770.1"/>
    </source>
</evidence>
<protein>
    <submittedName>
        <fullName evidence="2">Uncharacterized protein</fullName>
    </submittedName>
</protein>
<keyword evidence="3" id="KW-1185">Reference proteome</keyword>
<dbReference type="EMBL" id="OOIQ01000002">
    <property type="protein sequence ID" value="SPO43770.1"/>
    <property type="molecule type" value="Genomic_DNA"/>
</dbReference>
<reference evidence="2" key="1">
    <citation type="submission" date="2018-03" db="EMBL/GenBank/DDBJ databases">
        <authorList>
            <person name="Guldener U."/>
        </authorList>
    </citation>
    <scope>NUCLEOTIDE SEQUENCE [LARGE SCALE GENOMIC DNA]</scope>
    <source>
        <strain evidence="2">ATCC34888</strain>
    </source>
</reference>
<evidence type="ECO:0000256" key="1">
    <source>
        <dbReference type="SAM" id="MobiDB-lite"/>
    </source>
</evidence>
<dbReference type="AlphaFoldDB" id="A0A5C3FHT8"/>